<dbReference type="Proteomes" id="UP000600139">
    <property type="component" value="Unassembled WGS sequence"/>
</dbReference>
<dbReference type="HAMAP" id="MF_00017">
    <property type="entry name" value="RecR"/>
    <property type="match status" value="1"/>
</dbReference>
<evidence type="ECO:0000259" key="8">
    <source>
        <dbReference type="PROSITE" id="PS50880"/>
    </source>
</evidence>
<evidence type="ECO:0000256" key="3">
    <source>
        <dbReference type="ARBA" id="ARBA00022771"/>
    </source>
</evidence>
<evidence type="ECO:0000256" key="1">
    <source>
        <dbReference type="ARBA" id="ARBA00022723"/>
    </source>
</evidence>
<dbReference type="PROSITE" id="PS01300">
    <property type="entry name" value="RECR"/>
    <property type="match status" value="1"/>
</dbReference>
<comment type="caution">
    <text evidence="9">The sequence shown here is derived from an EMBL/GenBank/DDBJ whole genome shotgun (WGS) entry which is preliminary data.</text>
</comment>
<dbReference type="Gene3D" id="1.10.8.420">
    <property type="entry name" value="RecR Domain 1"/>
    <property type="match status" value="1"/>
</dbReference>
<evidence type="ECO:0000256" key="2">
    <source>
        <dbReference type="ARBA" id="ARBA00022763"/>
    </source>
</evidence>
<feature type="zinc finger region" description="C4-type" evidence="7">
    <location>
        <begin position="60"/>
        <end position="75"/>
    </location>
</feature>
<dbReference type="RefSeq" id="WP_200351058.1">
    <property type="nucleotide sequence ID" value="NZ_BAABHZ010000006.1"/>
</dbReference>
<dbReference type="PANTHER" id="PTHR30446">
    <property type="entry name" value="RECOMBINATION PROTEIN RECR"/>
    <property type="match status" value="1"/>
</dbReference>
<keyword evidence="10" id="KW-1185">Reference proteome</keyword>
<keyword evidence="3 7" id="KW-0863">Zinc-finger</keyword>
<organism evidence="9 10">
    <name type="scientific">Luteolibacter yonseiensis</name>
    <dbReference type="NCBI Taxonomy" id="1144680"/>
    <lineage>
        <taxon>Bacteria</taxon>
        <taxon>Pseudomonadati</taxon>
        <taxon>Verrucomicrobiota</taxon>
        <taxon>Verrucomicrobiia</taxon>
        <taxon>Verrucomicrobiales</taxon>
        <taxon>Verrucomicrobiaceae</taxon>
        <taxon>Luteolibacter</taxon>
    </lineage>
</organism>
<feature type="domain" description="Toprim" evidence="8">
    <location>
        <begin position="83"/>
        <end position="179"/>
    </location>
</feature>
<dbReference type="CDD" id="cd01025">
    <property type="entry name" value="TOPRIM_recR"/>
    <property type="match status" value="1"/>
</dbReference>
<reference evidence="9" key="1">
    <citation type="submission" date="2021-01" db="EMBL/GenBank/DDBJ databases">
        <title>Modified the classification status of verrucomicrobia.</title>
        <authorList>
            <person name="Feng X."/>
        </authorList>
    </citation>
    <scope>NUCLEOTIDE SEQUENCE</scope>
    <source>
        <strain evidence="9">JCM 18052</strain>
    </source>
</reference>
<evidence type="ECO:0000256" key="7">
    <source>
        <dbReference type="HAMAP-Rule" id="MF_00017"/>
    </source>
</evidence>
<sequence length="202" mass="21755">MKRADFPEPVKALVGELKRLPGIGPRSAERIAVWLLQSPKSNSAALAEALTVAKESVLPCPSCGFFATEAGCDVCDDPARDDLILCVVEQATDVLPLERSGAFRGRYHCLGGKLSPLDRVSPEDLRIPQLVRRIEAATEEIEVILALGADVEGEATANYLAELLRGRNCRLTRIAQGLPAGGGLEHADELTLMRAMQGRRSV</sequence>
<dbReference type="Gene3D" id="6.10.250.240">
    <property type="match status" value="1"/>
</dbReference>
<name>A0A934R308_9BACT</name>
<comment type="similarity">
    <text evidence="7">Belongs to the RecR family.</text>
</comment>
<keyword evidence="6 7" id="KW-0234">DNA repair</keyword>
<keyword evidence="5 7" id="KW-0233">DNA recombination</keyword>
<dbReference type="Pfam" id="PF21176">
    <property type="entry name" value="RecR_HhH"/>
    <property type="match status" value="1"/>
</dbReference>
<dbReference type="InterPro" id="IPR000093">
    <property type="entry name" value="DNA_Rcmb_RecR"/>
</dbReference>
<dbReference type="InterPro" id="IPR034137">
    <property type="entry name" value="TOPRIM_RecR"/>
</dbReference>
<dbReference type="GO" id="GO:0006281">
    <property type="term" value="P:DNA repair"/>
    <property type="evidence" value="ECO:0007669"/>
    <property type="project" value="UniProtKB-UniRule"/>
</dbReference>
<keyword evidence="4 7" id="KW-0862">Zinc</keyword>
<protein>
    <recommendedName>
        <fullName evidence="7">Recombination protein RecR</fullName>
    </recommendedName>
</protein>
<keyword evidence="2 7" id="KW-0227">DNA damage</keyword>
<dbReference type="Gene3D" id="3.40.1360.10">
    <property type="match status" value="1"/>
</dbReference>
<dbReference type="SMART" id="SM00493">
    <property type="entry name" value="TOPRIM"/>
    <property type="match status" value="1"/>
</dbReference>
<dbReference type="SUPFAM" id="SSF111304">
    <property type="entry name" value="Recombination protein RecR"/>
    <property type="match status" value="1"/>
</dbReference>
<keyword evidence="1 7" id="KW-0479">Metal-binding</keyword>
<dbReference type="GO" id="GO:0006310">
    <property type="term" value="P:DNA recombination"/>
    <property type="evidence" value="ECO:0007669"/>
    <property type="project" value="UniProtKB-UniRule"/>
</dbReference>
<gene>
    <name evidence="7 9" type="primary">recR</name>
    <name evidence="9" type="ORF">JIN84_10800</name>
</gene>
<dbReference type="PROSITE" id="PS50880">
    <property type="entry name" value="TOPRIM"/>
    <property type="match status" value="1"/>
</dbReference>
<dbReference type="InterPro" id="IPR015967">
    <property type="entry name" value="Rcmb_RecR_Znf"/>
</dbReference>
<proteinExistence type="inferred from homology"/>
<dbReference type="GO" id="GO:0008270">
    <property type="term" value="F:zinc ion binding"/>
    <property type="evidence" value="ECO:0007669"/>
    <property type="project" value="UniProtKB-KW"/>
</dbReference>
<evidence type="ECO:0000313" key="9">
    <source>
        <dbReference type="EMBL" id="MBK1816101.1"/>
    </source>
</evidence>
<dbReference type="InterPro" id="IPR006171">
    <property type="entry name" value="TOPRIM_dom"/>
</dbReference>
<evidence type="ECO:0000256" key="5">
    <source>
        <dbReference type="ARBA" id="ARBA00023172"/>
    </source>
</evidence>
<dbReference type="EMBL" id="JAENIK010000011">
    <property type="protein sequence ID" value="MBK1816101.1"/>
    <property type="molecule type" value="Genomic_DNA"/>
</dbReference>
<dbReference type="NCBIfam" id="TIGR00615">
    <property type="entry name" value="recR"/>
    <property type="match status" value="1"/>
</dbReference>
<dbReference type="GO" id="GO:0003677">
    <property type="term" value="F:DNA binding"/>
    <property type="evidence" value="ECO:0007669"/>
    <property type="project" value="UniProtKB-UniRule"/>
</dbReference>
<evidence type="ECO:0000256" key="4">
    <source>
        <dbReference type="ARBA" id="ARBA00022833"/>
    </source>
</evidence>
<dbReference type="Pfam" id="PF13662">
    <property type="entry name" value="Toprim_4"/>
    <property type="match status" value="1"/>
</dbReference>
<dbReference type="Pfam" id="PF21175">
    <property type="entry name" value="RecR_C"/>
    <property type="match status" value="1"/>
</dbReference>
<accession>A0A934R308</accession>
<dbReference type="PANTHER" id="PTHR30446:SF0">
    <property type="entry name" value="RECOMBINATION PROTEIN RECR"/>
    <property type="match status" value="1"/>
</dbReference>
<evidence type="ECO:0000256" key="6">
    <source>
        <dbReference type="ARBA" id="ARBA00023204"/>
    </source>
</evidence>
<evidence type="ECO:0000313" key="10">
    <source>
        <dbReference type="Proteomes" id="UP000600139"/>
    </source>
</evidence>
<dbReference type="AlphaFoldDB" id="A0A934R308"/>
<comment type="function">
    <text evidence="7">May play a role in DNA repair. It seems to be involved in an RecBC-independent recombinational process of DNA repair. It may act with RecF and RecO.</text>
</comment>
<dbReference type="InterPro" id="IPR023627">
    <property type="entry name" value="Rcmb_RecR"/>
</dbReference>